<proteinExistence type="predicted"/>
<evidence type="ECO:0000313" key="1">
    <source>
        <dbReference type="EMBL" id="AMP09544.1"/>
    </source>
</evidence>
<dbReference type="Proteomes" id="UP000071778">
    <property type="component" value="Chromosome"/>
</dbReference>
<keyword evidence="2" id="KW-1185">Reference proteome</keyword>
<sequence length="38" mass="4670">MTLKLMLYSRLKSKQYRPKSDSWPELMTGRRKCRFFGE</sequence>
<reference evidence="1 2" key="1">
    <citation type="submission" date="2015-11" db="EMBL/GenBank/DDBJ databases">
        <title>Exploring the genomic traits of fungus-feeding bacterial genus Collimonas.</title>
        <authorList>
            <person name="Song C."/>
            <person name="Schmidt R."/>
            <person name="de Jager V."/>
            <person name="Krzyzanowska D."/>
            <person name="Jongedijk E."/>
            <person name="Cankar K."/>
            <person name="Beekwilder J."/>
            <person name="van Veen A."/>
            <person name="de Boer W."/>
            <person name="van Veen J.A."/>
            <person name="Garbeva P."/>
        </authorList>
    </citation>
    <scope>NUCLEOTIDE SEQUENCE [LARGE SCALE GENOMIC DNA]</scope>
    <source>
        <strain evidence="1 2">Ter282</strain>
    </source>
</reference>
<evidence type="ECO:0000313" key="2">
    <source>
        <dbReference type="Proteomes" id="UP000071778"/>
    </source>
</evidence>
<dbReference type="AlphaFoldDB" id="A0A127QHR7"/>
<protein>
    <submittedName>
        <fullName evidence="1">Uncharacterized protein</fullName>
    </submittedName>
</protein>
<dbReference type="PATRIC" id="fig|279058.17.peg.1891"/>
<name>A0A127QHR7_9BURK</name>
<dbReference type="EMBL" id="CP013235">
    <property type="protein sequence ID" value="AMP09544.1"/>
    <property type="molecule type" value="Genomic_DNA"/>
</dbReference>
<organism evidence="1 2">
    <name type="scientific">Collimonas arenae</name>
    <dbReference type="NCBI Taxonomy" id="279058"/>
    <lineage>
        <taxon>Bacteria</taxon>
        <taxon>Pseudomonadati</taxon>
        <taxon>Pseudomonadota</taxon>
        <taxon>Betaproteobacteria</taxon>
        <taxon>Burkholderiales</taxon>
        <taxon>Oxalobacteraceae</taxon>
        <taxon>Collimonas</taxon>
    </lineage>
</organism>
<gene>
    <name evidence="1" type="ORF">CAter282_1768</name>
</gene>
<accession>A0A127QHR7</accession>